<comment type="caution">
    <text evidence="2">The sequence shown here is derived from an EMBL/GenBank/DDBJ whole genome shotgun (WGS) entry which is preliminary data.</text>
</comment>
<keyword evidence="1" id="KW-0472">Membrane</keyword>
<evidence type="ECO:0000313" key="3">
    <source>
        <dbReference type="Proteomes" id="UP001152523"/>
    </source>
</evidence>
<accession>A0AAV0G388</accession>
<organism evidence="2 3">
    <name type="scientific">Cuscuta epithymum</name>
    <dbReference type="NCBI Taxonomy" id="186058"/>
    <lineage>
        <taxon>Eukaryota</taxon>
        <taxon>Viridiplantae</taxon>
        <taxon>Streptophyta</taxon>
        <taxon>Embryophyta</taxon>
        <taxon>Tracheophyta</taxon>
        <taxon>Spermatophyta</taxon>
        <taxon>Magnoliopsida</taxon>
        <taxon>eudicotyledons</taxon>
        <taxon>Gunneridae</taxon>
        <taxon>Pentapetalae</taxon>
        <taxon>asterids</taxon>
        <taxon>lamiids</taxon>
        <taxon>Solanales</taxon>
        <taxon>Convolvulaceae</taxon>
        <taxon>Cuscuteae</taxon>
        <taxon>Cuscuta</taxon>
        <taxon>Cuscuta subgen. Cuscuta</taxon>
    </lineage>
</organism>
<proteinExistence type="predicted"/>
<dbReference type="Proteomes" id="UP001152523">
    <property type="component" value="Unassembled WGS sequence"/>
</dbReference>
<sequence>MVFVSDPCGMLFVLFIFLVVFRVAVGWYVERNNTYVVTRVFIRENQKIFHNLLDEKIQTNEFLCRVLDNLLFNLDDCMAGYSYVANVKGPAEYTYRCIEELIKLKKIASNLMLKNH</sequence>
<protein>
    <submittedName>
        <fullName evidence="2">Uncharacterized protein</fullName>
    </submittedName>
</protein>
<gene>
    <name evidence="2" type="ORF">CEPIT_LOCUS39802</name>
</gene>
<keyword evidence="3" id="KW-1185">Reference proteome</keyword>
<keyword evidence="1" id="KW-0812">Transmembrane</keyword>
<evidence type="ECO:0000256" key="1">
    <source>
        <dbReference type="SAM" id="Phobius"/>
    </source>
</evidence>
<name>A0AAV0G388_9ASTE</name>
<keyword evidence="1" id="KW-1133">Transmembrane helix</keyword>
<evidence type="ECO:0000313" key="2">
    <source>
        <dbReference type="EMBL" id="CAH9142307.1"/>
    </source>
</evidence>
<reference evidence="2" key="1">
    <citation type="submission" date="2022-07" db="EMBL/GenBank/DDBJ databases">
        <authorList>
            <person name="Macas J."/>
            <person name="Novak P."/>
            <person name="Neumann P."/>
        </authorList>
    </citation>
    <scope>NUCLEOTIDE SEQUENCE</scope>
</reference>
<dbReference type="EMBL" id="CAMAPF010001039">
    <property type="protein sequence ID" value="CAH9142307.1"/>
    <property type="molecule type" value="Genomic_DNA"/>
</dbReference>
<dbReference type="AlphaFoldDB" id="A0AAV0G388"/>
<feature type="transmembrane region" description="Helical" evidence="1">
    <location>
        <begin position="12"/>
        <end position="29"/>
    </location>
</feature>